<reference evidence="1" key="1">
    <citation type="journal article" date="2014" name="Front. Microbiol.">
        <title>High frequency of phylogenetically diverse reductive dehalogenase-homologous genes in deep subseafloor sedimentary metagenomes.</title>
        <authorList>
            <person name="Kawai M."/>
            <person name="Futagami T."/>
            <person name="Toyoda A."/>
            <person name="Takaki Y."/>
            <person name="Nishi S."/>
            <person name="Hori S."/>
            <person name="Arai W."/>
            <person name="Tsubouchi T."/>
            <person name="Morono Y."/>
            <person name="Uchiyama I."/>
            <person name="Ito T."/>
            <person name="Fujiyama A."/>
            <person name="Inagaki F."/>
            <person name="Takami H."/>
        </authorList>
    </citation>
    <scope>NUCLEOTIDE SEQUENCE</scope>
    <source>
        <strain evidence="1">Expedition CK06-06</strain>
    </source>
</reference>
<dbReference type="InterPro" id="IPR027417">
    <property type="entry name" value="P-loop_NTPase"/>
</dbReference>
<dbReference type="InterPro" id="IPR004948">
    <property type="entry name" value="Nuc-triphosphatase_THEP1"/>
</dbReference>
<protein>
    <submittedName>
        <fullName evidence="1">Uncharacterized protein</fullName>
    </submittedName>
</protein>
<dbReference type="EMBL" id="BARS01000706">
    <property type="protein sequence ID" value="GAF81403.1"/>
    <property type="molecule type" value="Genomic_DNA"/>
</dbReference>
<dbReference type="GO" id="GO:0017111">
    <property type="term" value="F:ribonucleoside triphosphate phosphatase activity"/>
    <property type="evidence" value="ECO:0007669"/>
    <property type="project" value="InterPro"/>
</dbReference>
<evidence type="ECO:0000313" key="1">
    <source>
        <dbReference type="EMBL" id="GAF81403.1"/>
    </source>
</evidence>
<comment type="caution">
    <text evidence="1">The sequence shown here is derived from an EMBL/GenBank/DDBJ whole genome shotgun (WGS) entry which is preliminary data.</text>
</comment>
<dbReference type="AlphaFoldDB" id="X0SJZ1"/>
<organism evidence="1">
    <name type="scientific">marine sediment metagenome</name>
    <dbReference type="NCBI Taxonomy" id="412755"/>
    <lineage>
        <taxon>unclassified sequences</taxon>
        <taxon>metagenomes</taxon>
        <taxon>ecological metagenomes</taxon>
    </lineage>
</organism>
<name>X0SJZ1_9ZZZZ</name>
<sequence length="113" mass="12215">METTQNRLILWTGPKHFGKTTGATKLAQIARAEGFNVAGLLAPPLYHTSELLGFDVFDLQNQMRAPLARRKINASNTGQFTFIADGLKLGNSALSAEATKSATLNLKWTALPS</sequence>
<dbReference type="Gene3D" id="3.40.50.300">
    <property type="entry name" value="P-loop containing nucleotide triphosphate hydrolases"/>
    <property type="match status" value="1"/>
</dbReference>
<dbReference type="Pfam" id="PF03266">
    <property type="entry name" value="NTPase_1"/>
    <property type="match status" value="1"/>
</dbReference>
<accession>X0SJZ1</accession>
<proteinExistence type="predicted"/>
<gene>
    <name evidence="1" type="ORF">S01H1_01598</name>
</gene>